<accession>E4ZR94</accession>
<feature type="compositionally biased region" description="Polar residues" evidence="1">
    <location>
        <begin position="10"/>
        <end position="23"/>
    </location>
</feature>
<dbReference type="eggNOG" id="ENOG502TGPM">
    <property type="taxonomic scope" value="Eukaryota"/>
</dbReference>
<sequence length="788" mass="91415">MSLFPLPQMTPLSPSMQDSSDSGECSPMALDRLQILKLKAAANQHNPLLNLPDDIFKCIIDYLDRDAAWSLKRLCKGMASSVTVNQLLYRSPMRLSDVRDIRLGDWKYKVNGSMRWEKLQSSINNVTRNYVHKLAMSHWASIDDFRWIEANLPALASLNISAIKDFVWTPEETWSWKMLAEACPDLFGRLEELQVANWADYTTHARIEYSYSYNDYRFKQKFRISRRRDGGSVASMIFPLCKQLKTLAIRDCYSGFHTWNEWEVHQRVCSLVDGIQQHCPPSLTKLKIHDYAPYRSLFSTDATTWSRLKDVEINLYGWMEDRRDRDVIGPIPYRITQGHHHREEEEEFNDESFSTCERDHMALGNHVVQDVGASFEDLLQSLQTISKKYPNIRIRPSRDLDSITLHPFHLVNVMQRRYPFGHAVPPSQDTVVDPSSKPEVQEALRWLAQKCNWKPILAWDSMMCDVFPANLEPNRTFLPKPDVLSRIKTMVSTLRGLKIPIRISIGDRSNTCPSFGLDGSLYFGDFKTFVGEGEAAREVLLPTQASYNLMPIASMVDELTIQYPVDVPGVAGWRAAKRTTHAETALMKREMIGWRRFWFRYASQFKNLKKLTANVPDEIYEDWGKSQLARLLADERWQMLEVEEQDADYGFFNSYFPFSSTSLTRMSRKCSRISTPNHKKFVQRVFFRLDDKPLDLTARDTGLSDQEADEKEITDEQIEDVVMPCHRFWARDVTKEEKGEKRKRSEKRARSCKKAAKKQKVEAESVEGLTQQAVLDHVDRTFARVWEF</sequence>
<protein>
    <recommendedName>
        <fullName evidence="2">F-box domain-containing protein</fullName>
    </recommendedName>
</protein>
<reference evidence="4" key="1">
    <citation type="journal article" date="2011" name="Nat. Commun.">
        <title>Effector diversification within compartments of the Leptosphaeria maculans genome affected by Repeat-Induced Point mutations.</title>
        <authorList>
            <person name="Rouxel T."/>
            <person name="Grandaubert J."/>
            <person name="Hane J.K."/>
            <person name="Hoede C."/>
            <person name="van de Wouw A.P."/>
            <person name="Couloux A."/>
            <person name="Dominguez V."/>
            <person name="Anthouard V."/>
            <person name="Bally P."/>
            <person name="Bourras S."/>
            <person name="Cozijnsen A.J."/>
            <person name="Ciuffetti L.M."/>
            <person name="Degrave A."/>
            <person name="Dilmaghani A."/>
            <person name="Duret L."/>
            <person name="Fudal I."/>
            <person name="Goodwin S.B."/>
            <person name="Gout L."/>
            <person name="Glaser N."/>
            <person name="Linglin J."/>
            <person name="Kema G.H.J."/>
            <person name="Lapalu N."/>
            <person name="Lawrence C.B."/>
            <person name="May K."/>
            <person name="Meyer M."/>
            <person name="Ollivier B."/>
            <person name="Poulain J."/>
            <person name="Schoch C.L."/>
            <person name="Simon A."/>
            <person name="Spatafora J.W."/>
            <person name="Stachowiak A."/>
            <person name="Turgeon B.G."/>
            <person name="Tyler B.M."/>
            <person name="Vincent D."/>
            <person name="Weissenbach J."/>
            <person name="Amselem J."/>
            <person name="Quesneville H."/>
            <person name="Oliver R.P."/>
            <person name="Wincker P."/>
            <person name="Balesdent M.-H."/>
            <person name="Howlett B.J."/>
        </authorList>
    </citation>
    <scope>NUCLEOTIDE SEQUENCE [LARGE SCALE GENOMIC DNA]</scope>
    <source>
        <strain evidence="4">JN3 / isolate v23.1.3 / race Av1-4-5-6-7-8</strain>
    </source>
</reference>
<feature type="compositionally biased region" description="Basic residues" evidence="1">
    <location>
        <begin position="741"/>
        <end position="758"/>
    </location>
</feature>
<feature type="region of interest" description="Disordered" evidence="1">
    <location>
        <begin position="1"/>
        <end position="24"/>
    </location>
</feature>
<evidence type="ECO:0000259" key="2">
    <source>
        <dbReference type="PROSITE" id="PS50181"/>
    </source>
</evidence>
<evidence type="ECO:0000313" key="3">
    <source>
        <dbReference type="EMBL" id="CBX93759.1"/>
    </source>
</evidence>
<organism evidence="4">
    <name type="scientific">Leptosphaeria maculans (strain JN3 / isolate v23.1.3 / race Av1-4-5-6-7-8)</name>
    <name type="common">Blackleg fungus</name>
    <name type="synonym">Phoma lingam</name>
    <dbReference type="NCBI Taxonomy" id="985895"/>
    <lineage>
        <taxon>Eukaryota</taxon>
        <taxon>Fungi</taxon>
        <taxon>Dikarya</taxon>
        <taxon>Ascomycota</taxon>
        <taxon>Pezizomycotina</taxon>
        <taxon>Dothideomycetes</taxon>
        <taxon>Pleosporomycetidae</taxon>
        <taxon>Pleosporales</taxon>
        <taxon>Pleosporineae</taxon>
        <taxon>Leptosphaeriaceae</taxon>
        <taxon>Plenodomus</taxon>
        <taxon>Plenodomus lingam/Leptosphaeria maculans species complex</taxon>
    </lineage>
</organism>
<keyword evidence="4" id="KW-1185">Reference proteome</keyword>
<dbReference type="AlphaFoldDB" id="E4ZR94"/>
<dbReference type="EMBL" id="FP929116">
    <property type="protein sequence ID" value="CBX93759.1"/>
    <property type="molecule type" value="Genomic_DNA"/>
</dbReference>
<dbReference type="OrthoDB" id="3889716at2759"/>
<dbReference type="PROSITE" id="PS50181">
    <property type="entry name" value="FBOX"/>
    <property type="match status" value="1"/>
</dbReference>
<dbReference type="Pfam" id="PF00646">
    <property type="entry name" value="F-box"/>
    <property type="match status" value="1"/>
</dbReference>
<feature type="region of interest" description="Disordered" evidence="1">
    <location>
        <begin position="738"/>
        <end position="763"/>
    </location>
</feature>
<evidence type="ECO:0000313" key="4">
    <source>
        <dbReference type="Proteomes" id="UP000002668"/>
    </source>
</evidence>
<evidence type="ECO:0000256" key="1">
    <source>
        <dbReference type="SAM" id="MobiDB-lite"/>
    </source>
</evidence>
<dbReference type="STRING" id="985895.E4ZR94"/>
<name>E4ZR94_LEPMJ</name>
<dbReference type="VEuPathDB" id="FungiDB:LEMA_P034330.1"/>
<dbReference type="HOGENOM" id="CLU_356034_0_0_1"/>
<proteinExistence type="predicted"/>
<dbReference type="InterPro" id="IPR001810">
    <property type="entry name" value="F-box_dom"/>
</dbReference>
<dbReference type="Proteomes" id="UP000002668">
    <property type="component" value="Genome"/>
</dbReference>
<gene>
    <name evidence="3" type="ORF">LEMA_P034330.1</name>
</gene>
<dbReference type="InParanoid" id="E4ZR94"/>
<dbReference type="OMA" id="VANWADY"/>
<dbReference type="GeneID" id="13284224"/>
<feature type="domain" description="F-box" evidence="2">
    <location>
        <begin position="45"/>
        <end position="92"/>
    </location>
</feature>